<dbReference type="InterPro" id="IPR042102">
    <property type="entry name" value="RNA_pol_Rpb1_3_sf"/>
</dbReference>
<dbReference type="GO" id="GO:0006351">
    <property type="term" value="P:DNA-templated transcription"/>
    <property type="evidence" value="ECO:0007669"/>
    <property type="project" value="InterPro"/>
</dbReference>
<dbReference type="InterPro" id="IPR007066">
    <property type="entry name" value="RNA_pol_Rpb1_3"/>
</dbReference>
<dbReference type="PANTHER" id="PTHR48446">
    <property type="entry name" value="DNA-DIRECTED RNA POLYMERASE SUBUNIT BETA' N-TERMINAL SECTION"/>
    <property type="match status" value="1"/>
</dbReference>
<dbReference type="Pfam" id="PF00623">
    <property type="entry name" value="RNA_pol_Rpb1_2"/>
    <property type="match status" value="1"/>
</dbReference>
<dbReference type="SUPFAM" id="SSF64484">
    <property type="entry name" value="beta and beta-prime subunits of DNA dependent RNA-polymerase"/>
    <property type="match status" value="2"/>
</dbReference>
<dbReference type="Pfam" id="PF04997">
    <property type="entry name" value="RNA_pol_Rpb1_1"/>
    <property type="match status" value="1"/>
</dbReference>
<evidence type="ECO:0000256" key="7">
    <source>
        <dbReference type="ARBA" id="ARBA00022833"/>
    </source>
</evidence>
<dbReference type="Pfam" id="PF04983">
    <property type="entry name" value="RNA_pol_Rpb1_3"/>
    <property type="match status" value="2"/>
</dbReference>
<keyword evidence="6" id="KW-0479">Metal-binding</keyword>
<evidence type="ECO:0000256" key="9">
    <source>
        <dbReference type="ARBA" id="ARBA00023163"/>
    </source>
</evidence>
<evidence type="ECO:0000313" key="14">
    <source>
        <dbReference type="EMBL" id="GEU52569.1"/>
    </source>
</evidence>
<sequence>MYGGVWLGSANVSVTHHPRPEKTTNGTRRVVRTGPIKLCFNISGICKTCSFEEEFWLGVRGSANNTVLILEGSSSRLKLEKKPIFNVQLLLDKDPYLKVVAHLCHCVGRGVVTANDDNNSDLDAITDNELSTSHGHSIQENIRNLLLALKSLQKAITRAPGSTTTLSFTKQPFVEDVGPRKIKSINFSMFSEADVLKMGEVQVNVSRFYDAATDNKTTIAHGLLDSRMGPPNKASTCATCHGEFQTCPGHFGYLPLALPVFNVGYISHVVDILKCICKSCSRILLVEEERLDFLKKMRNPKLDHLKKHEIFKRVVKRCNALLGSKKAMTCSRCGYINGTLKKAVGTVGVIHDRNEVQDNTKKEASAAISNMKESKTSVNLSPMLDPQKALKLFKNMLDEDCDLLYLGVRPEKLIISTIPVPPLPIRPSVKVDGGTTSNENDITLRLAEIVRSNAVVNSALSETAGSKNHLESWEHLQLSVALYINSDVRVPYSFEKTQSKPMSGLVQRMKGKQGRFRGNLSGKRVEYTGRTVISPDPNLKITEVAIPILMARILTYPERVSHHNIERLRHAVRNGTSKYPGAKHIRKPDGTLMSLSINARKRLADELKFGDVVDRHLIDGDVVLFNRQPSLHRMSIMSHRARIMPWRTLRFNESVCNPYNADFDGDEMNMHVPQTEEARTEALMLMGVQNNLCTPKNGEILVASTQDFLTSSFLITRKDTFYDRASFSLMCCYMGDAMDSLDLPTPAVVKPIELWTGKQLFSVLLRPHADMRVYLNLTLTEKSYTKPSGKREKPYETMCPNDGYVYIHNSELISGQLGKATLGNGNKDGLYSVLLRDYNSHAAAACMNRLAKLRKDTFYDRASFSLMCCYMGDAMDSLDLPTPAVVKPIELWTGKQLFSVLLRPHADMRVYLNLTLTEKSYTKPSGKREKPYETMCPNDGYVYIHNSELISGQLGKATLGNGNKDGLYSVLLRDYNSHAAAACMNRLAKLSARWIGNHGFSIGIDDVQPGDNLNDNTHRIISEGNKKCDNFILDFNKGKLKLQPGCNAAQTLEAEITGVLNKIRDETGKVCMEKLHWRNSPLIMSQCGSKGSPINISQMIACVGQQSVGGQRAPNGFMDRSLPHFPRKSKTPAAKGFVANSFYSGLTATEFFFHTMGGREGLVDTAVKTADTGYMSRKLMKGLEDLSVYYDNTVRDSSACIVQFTYGGDGRDPSEMEGKAGFPLNFDRLLMKAKATCPAGQHKGMSSSEIREMVNERLSMHDMTPEGGCSEDFRKKLKEFIEKYAGKLEITMRALQPHVGELNDDESRILETVAQSISGITSQQLQVFLDTCIYRYHDKKIDPGTNIGAIGAQSIGEPGTQMTLKTFHFAGVASMNVTLGVPRIKEILNAAKKISTPVITAKLRSNDNLSYAKLVKVQMERTYLGQVAKSIKLVLGLRSASIVISLDKGTIQALQLSIDAYTVKESILKTPKIKLKDHHFRVLDDRKLEIILSSDKSKLYFDLHWLKNRLPTVVVKGIGTIERAVINKKKEQDKFNLLVEGTGLQAVMGMEGINGHETTSNHVLEVQSTLGIEAARRSIIKEIQYTMESHGMSIDIRHMMLLADVMTYKGEVLGITRFGIQKMKESVLMLASFEKTSDHLFNASVNGRVDNIEGVSECIIMGIPMQTGTGMIGVKQKVPKLELCHGSDVILS</sequence>
<reference evidence="14" key="1">
    <citation type="journal article" date="2019" name="Sci. Rep.">
        <title>Draft genome of Tanacetum cinerariifolium, the natural source of mosquito coil.</title>
        <authorList>
            <person name="Yamashiro T."/>
            <person name="Shiraishi A."/>
            <person name="Satake H."/>
            <person name="Nakayama K."/>
        </authorList>
    </citation>
    <scope>NUCLEOTIDE SEQUENCE</scope>
</reference>
<keyword evidence="9 12" id="KW-0804">Transcription</keyword>
<dbReference type="Pfam" id="PF05000">
    <property type="entry name" value="RNA_pol_Rpb1_4"/>
    <property type="match status" value="1"/>
</dbReference>
<evidence type="ECO:0000256" key="5">
    <source>
        <dbReference type="ARBA" id="ARBA00022695"/>
    </source>
</evidence>
<comment type="catalytic activity">
    <reaction evidence="11 12">
        <text>RNA(n) + a ribonucleoside 5'-triphosphate = RNA(n+1) + diphosphate</text>
        <dbReference type="Rhea" id="RHEA:21248"/>
        <dbReference type="Rhea" id="RHEA-COMP:14527"/>
        <dbReference type="Rhea" id="RHEA-COMP:17342"/>
        <dbReference type="ChEBI" id="CHEBI:33019"/>
        <dbReference type="ChEBI" id="CHEBI:61557"/>
        <dbReference type="ChEBI" id="CHEBI:140395"/>
        <dbReference type="EC" id="2.7.7.6"/>
    </reaction>
</comment>
<name>A0A6L2KUC7_TANCI</name>
<dbReference type="CDD" id="cd02736">
    <property type="entry name" value="RNAP_III_Rpc1_C"/>
    <property type="match status" value="1"/>
</dbReference>
<evidence type="ECO:0000256" key="1">
    <source>
        <dbReference type="ARBA" id="ARBA00004123"/>
    </source>
</evidence>
<evidence type="ECO:0000256" key="4">
    <source>
        <dbReference type="ARBA" id="ARBA00022679"/>
    </source>
</evidence>
<dbReference type="Gene3D" id="4.10.860.120">
    <property type="entry name" value="RNA polymerase II, clamp domain"/>
    <property type="match status" value="1"/>
</dbReference>
<dbReference type="CDD" id="cd02583">
    <property type="entry name" value="RNAP_III_RPC1_N"/>
    <property type="match status" value="1"/>
</dbReference>
<dbReference type="Gene3D" id="3.30.1490.180">
    <property type="entry name" value="RNA polymerase ii"/>
    <property type="match status" value="1"/>
</dbReference>
<evidence type="ECO:0000256" key="8">
    <source>
        <dbReference type="ARBA" id="ARBA00022842"/>
    </source>
</evidence>
<organism evidence="14">
    <name type="scientific">Tanacetum cinerariifolium</name>
    <name type="common">Dalmatian daisy</name>
    <name type="synonym">Chrysanthemum cinerariifolium</name>
    <dbReference type="NCBI Taxonomy" id="118510"/>
    <lineage>
        <taxon>Eukaryota</taxon>
        <taxon>Viridiplantae</taxon>
        <taxon>Streptophyta</taxon>
        <taxon>Embryophyta</taxon>
        <taxon>Tracheophyta</taxon>
        <taxon>Spermatophyta</taxon>
        <taxon>Magnoliopsida</taxon>
        <taxon>eudicotyledons</taxon>
        <taxon>Gunneridae</taxon>
        <taxon>Pentapetalae</taxon>
        <taxon>asterids</taxon>
        <taxon>campanulids</taxon>
        <taxon>Asterales</taxon>
        <taxon>Asteraceae</taxon>
        <taxon>Asteroideae</taxon>
        <taxon>Anthemideae</taxon>
        <taxon>Anthemidinae</taxon>
        <taxon>Tanacetum</taxon>
    </lineage>
</organism>
<dbReference type="InterPro" id="IPR044893">
    <property type="entry name" value="RNA_pol_Rpb1_clamp_domain"/>
</dbReference>
<keyword evidence="4 12" id="KW-0808">Transferase</keyword>
<keyword evidence="10" id="KW-0539">Nucleus</keyword>
<evidence type="ECO:0000256" key="2">
    <source>
        <dbReference type="ARBA" id="ARBA00006460"/>
    </source>
</evidence>
<dbReference type="InterPro" id="IPR007081">
    <property type="entry name" value="RNA_pol_Rpb1_5"/>
</dbReference>
<comment type="function">
    <text evidence="12">DNA-dependent RNA polymerase catalyzes the transcription of DNA into RNA using the four ribonucleoside triphosphates as substrates.</text>
</comment>
<protein>
    <recommendedName>
        <fullName evidence="12">DNA-directed RNA polymerase subunit</fullName>
        <ecNumber evidence="12">2.7.7.6</ecNumber>
    </recommendedName>
</protein>
<dbReference type="Gene3D" id="2.40.40.20">
    <property type="match status" value="1"/>
</dbReference>
<proteinExistence type="inferred from homology"/>
<evidence type="ECO:0000256" key="11">
    <source>
        <dbReference type="ARBA" id="ARBA00048552"/>
    </source>
</evidence>
<dbReference type="InterPro" id="IPR015700">
    <property type="entry name" value="RPC1"/>
</dbReference>
<comment type="similarity">
    <text evidence="2 12">Belongs to the RNA polymerase beta' chain family.</text>
</comment>
<gene>
    <name evidence="14" type="ORF">Tci_024547</name>
</gene>
<keyword evidence="8" id="KW-0460">Magnesium</keyword>
<dbReference type="GO" id="GO:0046872">
    <property type="term" value="F:metal ion binding"/>
    <property type="evidence" value="ECO:0007669"/>
    <property type="project" value="UniProtKB-KW"/>
</dbReference>
<evidence type="ECO:0000256" key="10">
    <source>
        <dbReference type="ARBA" id="ARBA00023242"/>
    </source>
</evidence>
<evidence type="ECO:0000256" key="12">
    <source>
        <dbReference type="RuleBase" id="RU004279"/>
    </source>
</evidence>
<accession>A0A6L2KUC7</accession>
<dbReference type="InterPro" id="IPR000722">
    <property type="entry name" value="RNA_pol_asu"/>
</dbReference>
<dbReference type="GO" id="GO:0003677">
    <property type="term" value="F:DNA binding"/>
    <property type="evidence" value="ECO:0007669"/>
    <property type="project" value="InterPro"/>
</dbReference>
<dbReference type="Gene3D" id="1.10.150.390">
    <property type="match status" value="1"/>
</dbReference>
<dbReference type="Gene3D" id="6.10.250.2940">
    <property type="match status" value="1"/>
</dbReference>
<evidence type="ECO:0000256" key="3">
    <source>
        <dbReference type="ARBA" id="ARBA00022478"/>
    </source>
</evidence>
<dbReference type="EC" id="2.7.7.6" evidence="12"/>
<keyword evidence="3 12" id="KW-0240">DNA-directed RNA polymerase</keyword>
<dbReference type="FunFam" id="1.10.132.30:FF:000001">
    <property type="entry name" value="DNA-directed RNA polymerase subunit"/>
    <property type="match status" value="1"/>
</dbReference>
<dbReference type="GO" id="GO:0005634">
    <property type="term" value="C:nucleus"/>
    <property type="evidence" value="ECO:0007669"/>
    <property type="project" value="UniProtKB-SubCell"/>
</dbReference>
<dbReference type="InterPro" id="IPR035698">
    <property type="entry name" value="RNAP_III_Rpc1_C"/>
</dbReference>
<dbReference type="Gene3D" id="1.10.132.30">
    <property type="match status" value="1"/>
</dbReference>
<dbReference type="FunFam" id="2.40.40.20:FF:000019">
    <property type="entry name" value="DNA-directed RNA polymerase II subunit RPB1"/>
    <property type="match status" value="1"/>
</dbReference>
<comment type="caution">
    <text evidence="14">The sequence shown here is derived from an EMBL/GenBank/DDBJ whole genome shotgun (WGS) entry which is preliminary data.</text>
</comment>
<comment type="subcellular location">
    <subcellularLocation>
        <location evidence="1">Nucleus</location>
    </subcellularLocation>
</comment>
<dbReference type="Gene3D" id="6.20.50.80">
    <property type="match status" value="1"/>
</dbReference>
<dbReference type="EMBL" id="BKCJ010003035">
    <property type="protein sequence ID" value="GEU52569.1"/>
    <property type="molecule type" value="Genomic_DNA"/>
</dbReference>
<dbReference type="InterPro" id="IPR035697">
    <property type="entry name" value="RNAP_III_RPC1_N"/>
</dbReference>
<dbReference type="Gene3D" id="1.10.274.100">
    <property type="entry name" value="RNA polymerase Rpb1, domain 3"/>
    <property type="match status" value="2"/>
</dbReference>
<dbReference type="InterPro" id="IPR038120">
    <property type="entry name" value="Rpb1_funnel_sf"/>
</dbReference>
<evidence type="ECO:0000259" key="13">
    <source>
        <dbReference type="SMART" id="SM00663"/>
    </source>
</evidence>
<dbReference type="GO" id="GO:0003899">
    <property type="term" value="F:DNA-directed RNA polymerase activity"/>
    <property type="evidence" value="ECO:0007669"/>
    <property type="project" value="UniProtKB-EC"/>
</dbReference>
<dbReference type="InterPro" id="IPR006592">
    <property type="entry name" value="RNA_pol_N"/>
</dbReference>
<dbReference type="InterPro" id="IPR007083">
    <property type="entry name" value="RNA_pol_Rpb1_4"/>
</dbReference>
<dbReference type="SMART" id="SM00663">
    <property type="entry name" value="RPOLA_N"/>
    <property type="match status" value="1"/>
</dbReference>
<dbReference type="InterPro" id="IPR007080">
    <property type="entry name" value="RNA_pol_Rpb1_1"/>
</dbReference>
<feature type="domain" description="RNA polymerase N-terminal" evidence="13">
    <location>
        <begin position="411"/>
        <end position="716"/>
    </location>
</feature>
<evidence type="ECO:0000256" key="6">
    <source>
        <dbReference type="ARBA" id="ARBA00022723"/>
    </source>
</evidence>
<dbReference type="GO" id="GO:0000428">
    <property type="term" value="C:DNA-directed RNA polymerase complex"/>
    <property type="evidence" value="ECO:0007669"/>
    <property type="project" value="UniProtKB-KW"/>
</dbReference>
<dbReference type="FunFam" id="1.10.150.390:FF:000006">
    <property type="entry name" value="DNA-directed RNA polymerase subunit"/>
    <property type="match status" value="1"/>
</dbReference>
<dbReference type="Pfam" id="PF04998">
    <property type="entry name" value="RNA_pol_Rpb1_5"/>
    <property type="match status" value="1"/>
</dbReference>
<dbReference type="PANTHER" id="PTHR48446:SF1">
    <property type="entry name" value="DNA-DIRECTED RNA POLYMERASE SUBUNIT BETA' N-TERMINAL SECTION"/>
    <property type="match status" value="1"/>
</dbReference>
<keyword evidence="5 12" id="KW-0548">Nucleotidyltransferase</keyword>
<keyword evidence="7" id="KW-0862">Zinc</keyword>